<name>A0ABT7ERC6_9GAMM</name>
<gene>
    <name evidence="1" type="ORF">QNM18_21345</name>
</gene>
<comment type="caution">
    <text evidence="1">The sequence shown here is derived from an EMBL/GenBank/DDBJ whole genome shotgun (WGS) entry which is preliminary data.</text>
</comment>
<evidence type="ECO:0000313" key="2">
    <source>
        <dbReference type="Proteomes" id="UP001231915"/>
    </source>
</evidence>
<keyword evidence="2" id="KW-1185">Reference proteome</keyword>
<dbReference type="SUPFAM" id="SSF53756">
    <property type="entry name" value="UDP-Glycosyltransferase/glycogen phosphorylase"/>
    <property type="match status" value="1"/>
</dbReference>
<dbReference type="Gene3D" id="3.40.50.2000">
    <property type="entry name" value="Glycogen Phosphorylase B"/>
    <property type="match status" value="2"/>
</dbReference>
<evidence type="ECO:0000313" key="1">
    <source>
        <dbReference type="EMBL" id="MDK2597610.1"/>
    </source>
</evidence>
<keyword evidence="1" id="KW-0808">Transferase</keyword>
<reference evidence="1 2" key="1">
    <citation type="submission" date="2023-05" db="EMBL/GenBank/DDBJ databases">
        <title>Pseudoalteromonas ardens sp. nov., Pseudoalteromonas obscura sp. nov., and Pseudoalteromonas umbrosa sp. nov., isolated from the coral Montipora capitata.</title>
        <authorList>
            <person name="Thomas E.M."/>
            <person name="Smith E.M."/>
            <person name="Papke E."/>
            <person name="Shlafstein M.D."/>
            <person name="Oline D.K."/>
            <person name="Videau P."/>
            <person name="Saw J.H."/>
            <person name="Strangman W.K."/>
            <person name="Ushijima B."/>
        </authorList>
    </citation>
    <scope>NUCLEOTIDE SEQUENCE [LARGE SCALE GENOMIC DNA]</scope>
    <source>
        <strain evidence="1 2">P94</strain>
    </source>
</reference>
<keyword evidence="1" id="KW-0328">Glycosyltransferase</keyword>
<dbReference type="PANTHER" id="PTHR12526">
    <property type="entry name" value="GLYCOSYLTRANSFERASE"/>
    <property type="match status" value="1"/>
</dbReference>
<dbReference type="GO" id="GO:0016757">
    <property type="term" value="F:glycosyltransferase activity"/>
    <property type="evidence" value="ECO:0007669"/>
    <property type="project" value="UniProtKB-KW"/>
</dbReference>
<proteinExistence type="predicted"/>
<dbReference type="EMBL" id="JASJUT010000011">
    <property type="protein sequence ID" value="MDK2597610.1"/>
    <property type="molecule type" value="Genomic_DNA"/>
</dbReference>
<dbReference type="Pfam" id="PF13692">
    <property type="entry name" value="Glyco_trans_1_4"/>
    <property type="match status" value="1"/>
</dbReference>
<organism evidence="1 2">
    <name type="scientific">Pseudoalteromonas obscura</name>
    <dbReference type="NCBI Taxonomy" id="3048491"/>
    <lineage>
        <taxon>Bacteria</taxon>
        <taxon>Pseudomonadati</taxon>
        <taxon>Pseudomonadota</taxon>
        <taxon>Gammaproteobacteria</taxon>
        <taxon>Alteromonadales</taxon>
        <taxon>Pseudoalteromonadaceae</taxon>
        <taxon>Pseudoalteromonas</taxon>
    </lineage>
</organism>
<dbReference type="EC" id="2.4.-.-" evidence="1"/>
<protein>
    <submittedName>
        <fullName evidence="1">Glycosyltransferase</fullName>
        <ecNumber evidence="1">2.4.-.-</ecNumber>
    </submittedName>
</protein>
<dbReference type="Proteomes" id="UP001231915">
    <property type="component" value="Unassembled WGS sequence"/>
</dbReference>
<sequence>MECNYVHVITNFSEVGGAESMMIRAINASDSSHTVISLMTISEKMSNRIINQNVKFIALNTTNALNLVASAWKLRKILSNLGEINAIYSWMYHANFVSALSSLLSRSKIPLIWGVRHSLDDYQGEKLSTKLAIQGGKLLSRIPKHIVHCSKKAMHQHIEFGYGKLSQCVYVPNGYQFEQLKQRRFEADSMVIGAAGRFHEAKDYQTLFRAVAPILSQNKNASLRVAGRDMTMDNPVLVEYLTEFGIDSKQVELIGQQDDMVGFYHSVDFFILSSKTEGFPNVLAEASGYGCIAFSTRVGDAPEIIDSERIVEIADASALTQLLQKYIAKTPIELIETSQSSADYIRNSYAIDVIANKLFSLGHTQ</sequence>
<accession>A0ABT7ERC6</accession>
<dbReference type="PANTHER" id="PTHR12526:SF638">
    <property type="entry name" value="SPORE COAT PROTEIN SA"/>
    <property type="match status" value="1"/>
</dbReference>